<dbReference type="AlphaFoldDB" id="A0A1W6ZT37"/>
<gene>
    <name evidence="1" type="ORF">CAK95_16650</name>
</gene>
<evidence type="ECO:0000313" key="2">
    <source>
        <dbReference type="Proteomes" id="UP000194137"/>
    </source>
</evidence>
<dbReference type="OrthoDB" id="7444491at2"/>
<sequence>MKRVFLLFMGTGMFIMSVISTQDTLGAAATLWSAATLPAPVQKIASRYSDQCRQLGGTLPSGSEMPAIMTADLDADGVQDYVFDPQNLRCSAAATAFCGNGGCDIKIALSRDAYAQPVSALGGQPTIAITSEGPIVEIWVDRTLCNSSDRSKACWARYSWSDGKASIVYKTRPLPQ</sequence>
<evidence type="ECO:0000313" key="1">
    <source>
        <dbReference type="EMBL" id="ARQ00522.1"/>
    </source>
</evidence>
<reference evidence="1 2" key="1">
    <citation type="submission" date="2017-05" db="EMBL/GenBank/DDBJ databases">
        <title>Full genome sequence of Pseudorhodoplanes sinuspersici.</title>
        <authorList>
            <person name="Dastgheib S.M.M."/>
            <person name="Shavandi M."/>
            <person name="Tirandaz H."/>
        </authorList>
    </citation>
    <scope>NUCLEOTIDE SEQUENCE [LARGE SCALE GENOMIC DNA]</scope>
    <source>
        <strain evidence="1 2">RIPI110</strain>
    </source>
</reference>
<dbReference type="RefSeq" id="WP_086088919.1">
    <property type="nucleotide sequence ID" value="NZ_CP021112.1"/>
</dbReference>
<dbReference type="Proteomes" id="UP000194137">
    <property type="component" value="Chromosome"/>
</dbReference>
<proteinExistence type="predicted"/>
<name>A0A1W6ZT37_9HYPH</name>
<dbReference type="KEGG" id="psin:CAK95_16650"/>
<protein>
    <submittedName>
        <fullName evidence="1">Uncharacterized protein</fullName>
    </submittedName>
</protein>
<organism evidence="1 2">
    <name type="scientific">Pseudorhodoplanes sinuspersici</name>
    <dbReference type="NCBI Taxonomy" id="1235591"/>
    <lineage>
        <taxon>Bacteria</taxon>
        <taxon>Pseudomonadati</taxon>
        <taxon>Pseudomonadota</taxon>
        <taxon>Alphaproteobacteria</taxon>
        <taxon>Hyphomicrobiales</taxon>
        <taxon>Pseudorhodoplanes</taxon>
    </lineage>
</organism>
<keyword evidence="2" id="KW-1185">Reference proteome</keyword>
<accession>A0A1W6ZT37</accession>
<dbReference type="EMBL" id="CP021112">
    <property type="protein sequence ID" value="ARQ00522.1"/>
    <property type="molecule type" value="Genomic_DNA"/>
</dbReference>